<gene>
    <name evidence="2" type="ORF">EDC63_101833</name>
</gene>
<dbReference type="RefSeq" id="WP_124947258.1">
    <property type="nucleotide sequence ID" value="NZ_BHVT01000073.1"/>
</dbReference>
<accession>A0A4R3YHV4</accession>
<sequence length="116" mass="13369">MDDNQLDNTKLQSLKSLSTVIYALLALTWVFGVSAIVAVVMVYIKRDEAAGTWLESHFLWQVRTFWYGLLWAVIGGMTLFFGIGWIILMVNVVWCIYRIVKGWLNLNDNKPMYSES</sequence>
<keyword evidence="3" id="KW-1185">Reference proteome</keyword>
<feature type="transmembrane region" description="Helical" evidence="1">
    <location>
        <begin position="64"/>
        <end position="97"/>
    </location>
</feature>
<name>A0A4R3YHV4_9PROT</name>
<dbReference type="EMBL" id="SMCO01000001">
    <property type="protein sequence ID" value="TCV90858.1"/>
    <property type="molecule type" value="Genomic_DNA"/>
</dbReference>
<dbReference type="Proteomes" id="UP000295367">
    <property type="component" value="Unassembled WGS sequence"/>
</dbReference>
<proteinExistence type="predicted"/>
<protein>
    <submittedName>
        <fullName evidence="2">Putative membrane protein</fullName>
    </submittedName>
</protein>
<evidence type="ECO:0000256" key="1">
    <source>
        <dbReference type="SAM" id="Phobius"/>
    </source>
</evidence>
<keyword evidence="1" id="KW-1133">Transmembrane helix</keyword>
<feature type="transmembrane region" description="Helical" evidence="1">
    <location>
        <begin position="20"/>
        <end position="44"/>
    </location>
</feature>
<dbReference type="AlphaFoldDB" id="A0A4R3YHV4"/>
<keyword evidence="1" id="KW-0472">Membrane</keyword>
<keyword evidence="1" id="KW-0812">Transmembrane</keyword>
<reference evidence="2 3" key="1">
    <citation type="submission" date="2019-03" db="EMBL/GenBank/DDBJ databases">
        <title>Genomic Encyclopedia of Type Strains, Phase IV (KMG-IV): sequencing the most valuable type-strain genomes for metagenomic binning, comparative biology and taxonomic classification.</title>
        <authorList>
            <person name="Goeker M."/>
        </authorList>
    </citation>
    <scope>NUCLEOTIDE SEQUENCE [LARGE SCALE GENOMIC DNA]</scope>
    <source>
        <strain evidence="2 3">DSM 100309</strain>
    </source>
</reference>
<evidence type="ECO:0000313" key="3">
    <source>
        <dbReference type="Proteomes" id="UP000295367"/>
    </source>
</evidence>
<evidence type="ECO:0000313" key="2">
    <source>
        <dbReference type="EMBL" id="TCV90858.1"/>
    </source>
</evidence>
<organism evidence="2 3">
    <name type="scientific">Sulfurirhabdus autotrophica</name>
    <dbReference type="NCBI Taxonomy" id="1706046"/>
    <lineage>
        <taxon>Bacteria</taxon>
        <taxon>Pseudomonadati</taxon>
        <taxon>Pseudomonadota</taxon>
        <taxon>Betaproteobacteria</taxon>
        <taxon>Nitrosomonadales</taxon>
        <taxon>Sulfuricellaceae</taxon>
        <taxon>Sulfurirhabdus</taxon>
    </lineage>
</organism>
<comment type="caution">
    <text evidence="2">The sequence shown here is derived from an EMBL/GenBank/DDBJ whole genome shotgun (WGS) entry which is preliminary data.</text>
</comment>
<dbReference type="OrthoDB" id="5405464at2"/>